<organism evidence="6 7">
    <name type="scientific">Propioniciclava tarda</name>
    <dbReference type="NCBI Taxonomy" id="433330"/>
    <lineage>
        <taxon>Bacteria</taxon>
        <taxon>Bacillati</taxon>
        <taxon>Actinomycetota</taxon>
        <taxon>Actinomycetes</taxon>
        <taxon>Propionibacteriales</taxon>
        <taxon>Propionibacteriaceae</taxon>
        <taxon>Propioniciclava</taxon>
    </lineage>
</organism>
<keyword evidence="7" id="KW-1185">Reference proteome</keyword>
<dbReference type="RefSeq" id="WP_131172617.1">
    <property type="nucleotide sequence ID" value="NZ_FXTL01000014.1"/>
</dbReference>
<evidence type="ECO:0000256" key="4">
    <source>
        <dbReference type="SAM" id="Phobius"/>
    </source>
</evidence>
<dbReference type="InterPro" id="IPR003594">
    <property type="entry name" value="HATPase_dom"/>
</dbReference>
<comment type="caution">
    <text evidence="6">The sequence shown here is derived from an EMBL/GenBank/DDBJ whole genome shotgun (WGS) entry which is preliminary data.</text>
</comment>
<evidence type="ECO:0000256" key="3">
    <source>
        <dbReference type="ARBA" id="ARBA00023012"/>
    </source>
</evidence>
<evidence type="ECO:0000313" key="7">
    <source>
        <dbReference type="Proteomes" id="UP000291933"/>
    </source>
</evidence>
<feature type="transmembrane region" description="Helical" evidence="4">
    <location>
        <begin position="33"/>
        <end position="51"/>
    </location>
</feature>
<evidence type="ECO:0000313" key="6">
    <source>
        <dbReference type="EMBL" id="TBT94374.1"/>
    </source>
</evidence>
<dbReference type="PANTHER" id="PTHR24421">
    <property type="entry name" value="NITRATE/NITRITE SENSOR PROTEIN NARX-RELATED"/>
    <property type="match status" value="1"/>
</dbReference>
<evidence type="ECO:0000256" key="1">
    <source>
        <dbReference type="ARBA" id="ARBA00022679"/>
    </source>
</evidence>
<dbReference type="SUPFAM" id="SSF55874">
    <property type="entry name" value="ATPase domain of HSP90 chaperone/DNA topoisomerase II/histidine kinase"/>
    <property type="match status" value="1"/>
</dbReference>
<dbReference type="EMBL" id="SDMR01000014">
    <property type="protein sequence ID" value="TBT94374.1"/>
    <property type="molecule type" value="Genomic_DNA"/>
</dbReference>
<feature type="transmembrane region" description="Helical" evidence="4">
    <location>
        <begin position="494"/>
        <end position="513"/>
    </location>
</feature>
<keyword evidence="4" id="KW-0812">Transmembrane</keyword>
<evidence type="ECO:0000256" key="2">
    <source>
        <dbReference type="ARBA" id="ARBA00022777"/>
    </source>
</evidence>
<dbReference type="GO" id="GO:0000160">
    <property type="term" value="P:phosphorelay signal transduction system"/>
    <property type="evidence" value="ECO:0007669"/>
    <property type="project" value="UniProtKB-KW"/>
</dbReference>
<feature type="transmembrane region" description="Helical" evidence="4">
    <location>
        <begin position="63"/>
        <end position="84"/>
    </location>
</feature>
<feature type="transmembrane region" description="Helical" evidence="4">
    <location>
        <begin position="543"/>
        <end position="561"/>
    </location>
</feature>
<dbReference type="InterPro" id="IPR036890">
    <property type="entry name" value="HATPase_C_sf"/>
</dbReference>
<keyword evidence="3" id="KW-0902">Two-component regulatory system</keyword>
<dbReference type="AlphaFoldDB" id="A0A4Q9KJ97"/>
<reference evidence="6 7" key="1">
    <citation type="submission" date="2019-01" db="EMBL/GenBank/DDBJ databases">
        <title>Lactibacter flavus gen. nov., sp. nov., a novel bacterium of the family Propionibacteriaceae isolated from raw milk and dairy products.</title>
        <authorList>
            <person name="Huptas C."/>
            <person name="Wenning M."/>
            <person name="Breitenwieser F."/>
            <person name="Doll E."/>
            <person name="Von Neubeck M."/>
            <person name="Busse H.-J."/>
            <person name="Scherer S."/>
        </authorList>
    </citation>
    <scope>NUCLEOTIDE SEQUENCE [LARGE SCALE GENOMIC DNA]</scope>
    <source>
        <strain evidence="6 7">DSM 22130</strain>
    </source>
</reference>
<keyword evidence="1" id="KW-0808">Transferase</keyword>
<feature type="transmembrane region" description="Helical" evidence="4">
    <location>
        <begin position="168"/>
        <end position="189"/>
    </location>
</feature>
<dbReference type="InterPro" id="IPR050482">
    <property type="entry name" value="Sensor_HK_TwoCompSys"/>
</dbReference>
<dbReference type="Gene3D" id="3.30.565.10">
    <property type="entry name" value="Histidine kinase-like ATPase, C-terminal domain"/>
    <property type="match status" value="1"/>
</dbReference>
<dbReference type="CDD" id="cd16917">
    <property type="entry name" value="HATPase_UhpB-NarQ-NarX-like"/>
    <property type="match status" value="1"/>
</dbReference>
<sequence>MKLLRPESGHSAAAATGTLPDVDRLTTTGFASLLDRAIAVVCCAVLAWSFIEGRNALQHVDRIWLALIGGSIVAAAVLMPFYAWSRRGVRALAGIYAVIVLVGHVTWPYAWTDARAAASPPTLTLLLGLGVICMGIALSSAVAVLYAVVSAVAYVAVSLTPSGGSLRPVDAVQGALAFVVQPLLVWLILQFVRQAVASFDEHLAQRRDESTETAVDRALSDERLRLDAIIHDEVLTTLVAAARGSDRDQKVAELASHALATLQREASGDPMDAPVSADQFVRLIKDVSTSVCPTAEVNAEIPAASLTIEPAVVRELLRATREAVLNAERHAQASSVQVDVWVAATLRRLQVRIVVTDDGVGFDANAVLPSRLGLRLAVIGRLEALGGRAAVSSVPGRGTDVRLMWVGERSQPQAGGPHTRRRVWQHPIFAPVHPRPLALLSSALVALNVLIAGLDRTAFAQPWLVAVASVLFGVASVIGVYCLVLPPAGPLRGWLMSGLVVSGTGLALAALGPRAWAPDALWFVAPASLLALVVLASGEALPAWLAAAIYGVAVVIAASLGGQPPERVVSVAAAPLFWLTVLTLFFWWLDSLQAQVDQAETAVEEAARLDASTVSKLMFREVWLSELREVVAPALAKLAGQVEPVTDEDRRRFLLLEGSLRDGLMAGNLNSPALSAAIMDARARGVSVTLVDNRGSNLPAAARKSALRRLEAMVRAAEGGRVVARTAPEGYGEAVTILQVPSGREAKLTVIGENGSVSTGVPLPAAD</sequence>
<name>A0A4Q9KJ97_PROTD</name>
<keyword evidence="4" id="KW-0472">Membrane</keyword>
<feature type="transmembrane region" description="Helical" evidence="4">
    <location>
        <begin position="91"/>
        <end position="111"/>
    </location>
</feature>
<proteinExistence type="predicted"/>
<accession>A0A4Q9KJ97</accession>
<feature type="transmembrane region" description="Helical" evidence="4">
    <location>
        <begin position="463"/>
        <end position="488"/>
    </location>
</feature>
<dbReference type="GO" id="GO:0016301">
    <property type="term" value="F:kinase activity"/>
    <property type="evidence" value="ECO:0007669"/>
    <property type="project" value="UniProtKB-KW"/>
</dbReference>
<keyword evidence="2" id="KW-0418">Kinase</keyword>
<evidence type="ECO:0000259" key="5">
    <source>
        <dbReference type="Pfam" id="PF02518"/>
    </source>
</evidence>
<feature type="transmembrane region" description="Helical" evidence="4">
    <location>
        <begin position="123"/>
        <end position="156"/>
    </location>
</feature>
<feature type="transmembrane region" description="Helical" evidence="4">
    <location>
        <begin position="520"/>
        <end position="537"/>
    </location>
</feature>
<feature type="transmembrane region" description="Helical" evidence="4">
    <location>
        <begin position="568"/>
        <end position="589"/>
    </location>
</feature>
<protein>
    <recommendedName>
        <fullName evidence="5">Histidine kinase/HSP90-like ATPase domain-containing protein</fullName>
    </recommendedName>
</protein>
<gene>
    <name evidence="6" type="ORF">ET996_11090</name>
</gene>
<keyword evidence="4" id="KW-1133">Transmembrane helix</keyword>
<dbReference type="OrthoDB" id="5125370at2"/>
<dbReference type="Proteomes" id="UP000291933">
    <property type="component" value="Unassembled WGS sequence"/>
</dbReference>
<dbReference type="PANTHER" id="PTHR24421:SF61">
    <property type="entry name" value="OXYGEN SENSOR HISTIDINE KINASE NREB"/>
    <property type="match status" value="1"/>
</dbReference>
<dbReference type="Pfam" id="PF02518">
    <property type="entry name" value="HATPase_c"/>
    <property type="match status" value="1"/>
</dbReference>
<feature type="domain" description="Histidine kinase/HSP90-like ATPase" evidence="5">
    <location>
        <begin position="314"/>
        <end position="403"/>
    </location>
</feature>